<organism evidence="1 2">
    <name type="scientific">Sinomonas atrocyanea</name>
    <dbReference type="NCBI Taxonomy" id="37927"/>
    <lineage>
        <taxon>Bacteria</taxon>
        <taxon>Bacillati</taxon>
        <taxon>Actinomycetota</taxon>
        <taxon>Actinomycetes</taxon>
        <taxon>Micrococcales</taxon>
        <taxon>Micrococcaceae</taxon>
        <taxon>Sinomonas</taxon>
    </lineage>
</organism>
<dbReference type="SUPFAM" id="SSF52799">
    <property type="entry name" value="(Phosphotyrosine protein) phosphatases II"/>
    <property type="match status" value="1"/>
</dbReference>
<dbReference type="GO" id="GO:0004721">
    <property type="term" value="F:phosphoprotein phosphatase activity"/>
    <property type="evidence" value="ECO:0007669"/>
    <property type="project" value="InterPro"/>
</dbReference>
<dbReference type="Gene3D" id="3.90.190.10">
    <property type="entry name" value="Protein tyrosine phosphatase superfamily"/>
    <property type="match status" value="1"/>
</dbReference>
<gene>
    <name evidence="1" type="ORF">SA2016_0083</name>
</gene>
<dbReference type="InterPro" id="IPR029021">
    <property type="entry name" value="Prot-tyrosine_phosphatase-like"/>
</dbReference>
<dbReference type="OrthoDB" id="1188001at2"/>
<keyword evidence="2" id="KW-1185">Reference proteome</keyword>
<dbReference type="PROSITE" id="PS00383">
    <property type="entry name" value="TYR_PHOSPHATASE_1"/>
    <property type="match status" value="1"/>
</dbReference>
<sequence length="284" mass="30320">MSMNEVTLAATRDGLRLEGVRNFRDLGGMPAAGGLAVRRGVLFRSGHLGRVSAADRQKLDERGVRFIDLRQAWEAEIEDRVGPLGPGTASYGRPAEGGLEQDAPLWTAIRRGQAEQAAALVADAGAEEAMIRLYSADIAGDPAPYAGFLASLVRGSLPAVVHCSAGKDRTGWAVAVLLTALGTPEVAILEDYALSSLPANQYVLRTPAGHAVPIEGTTKDRLDPLLEARPAYLQAAWKSVERTWGSRNSYLEHGLGITPPVLAALRTRLLDGETAQCTNPFPYE</sequence>
<evidence type="ECO:0000313" key="2">
    <source>
        <dbReference type="Proteomes" id="UP000070134"/>
    </source>
</evidence>
<reference evidence="1 2" key="1">
    <citation type="submission" date="2016-02" db="EMBL/GenBank/DDBJ databases">
        <title>Complete genome of Sinomonas atrocyanea KCTC 3377.</title>
        <authorList>
            <person name="Kim K.M."/>
        </authorList>
    </citation>
    <scope>NUCLEOTIDE SEQUENCE [LARGE SCALE GENOMIC DNA]</scope>
    <source>
        <strain evidence="1 2">KCTC 3377</strain>
    </source>
</reference>
<dbReference type="Pfam" id="PF13350">
    <property type="entry name" value="Y_phosphatase3"/>
    <property type="match status" value="1"/>
</dbReference>
<dbReference type="Proteomes" id="UP000070134">
    <property type="component" value="Chromosome"/>
</dbReference>
<dbReference type="AlphaFoldDB" id="A0A126ZUF4"/>
<protein>
    <submittedName>
        <fullName evidence="1">Protein tyrosine phosphatase</fullName>
    </submittedName>
</protein>
<dbReference type="STRING" id="37927.SA2016_0083"/>
<name>A0A126ZUF4_9MICC</name>
<evidence type="ECO:0000313" key="1">
    <source>
        <dbReference type="EMBL" id="AMM30788.1"/>
    </source>
</evidence>
<dbReference type="InterPro" id="IPR016130">
    <property type="entry name" value="Tyr_Pase_AS"/>
</dbReference>
<dbReference type="EMBL" id="CP014518">
    <property type="protein sequence ID" value="AMM30788.1"/>
    <property type="molecule type" value="Genomic_DNA"/>
</dbReference>
<dbReference type="KEGG" id="satk:SA2016_0083"/>
<proteinExistence type="predicted"/>
<accession>A0A126ZUF4</accession>
<dbReference type="InterPro" id="IPR026893">
    <property type="entry name" value="Tyr/Ser_Pase_IphP-type"/>
</dbReference>